<dbReference type="NCBIfam" id="NF006518">
    <property type="entry name" value="PRK08965.1-2"/>
    <property type="match status" value="1"/>
</dbReference>
<comment type="subcellular location">
    <subcellularLocation>
        <location evidence="1">Cell membrane</location>
        <topology evidence="1">Multi-pass membrane protein</topology>
    </subcellularLocation>
</comment>
<dbReference type="Proteomes" id="UP000198635">
    <property type="component" value="Unassembled WGS sequence"/>
</dbReference>
<dbReference type="EMBL" id="FORX01000006">
    <property type="protein sequence ID" value="SFJ72628.1"/>
    <property type="molecule type" value="Genomic_DNA"/>
</dbReference>
<proteinExistence type="inferred from homology"/>
<protein>
    <submittedName>
        <fullName evidence="8">Multisubunit potassium/proton antiporter, PhaE subunit</fullName>
    </submittedName>
</protein>
<organism evidence="8 9">
    <name type="scientific">Desulfomicrobium apsheronum</name>
    <dbReference type="NCBI Taxonomy" id="52560"/>
    <lineage>
        <taxon>Bacteria</taxon>
        <taxon>Pseudomonadati</taxon>
        <taxon>Thermodesulfobacteriota</taxon>
        <taxon>Desulfovibrionia</taxon>
        <taxon>Desulfovibrionales</taxon>
        <taxon>Desulfomicrobiaceae</taxon>
        <taxon>Desulfomicrobium</taxon>
    </lineage>
</organism>
<dbReference type="PANTHER" id="PTHR34584:SF1">
    <property type="entry name" value="NA(+)_H(+) ANTIPORTER SUBUNIT E1"/>
    <property type="match status" value="1"/>
</dbReference>
<dbReference type="InterPro" id="IPR002758">
    <property type="entry name" value="Cation_antiport_E"/>
</dbReference>
<dbReference type="GO" id="GO:0008324">
    <property type="term" value="F:monoatomic cation transmembrane transporter activity"/>
    <property type="evidence" value="ECO:0007669"/>
    <property type="project" value="InterPro"/>
</dbReference>
<keyword evidence="3" id="KW-1003">Cell membrane</keyword>
<reference evidence="9" key="1">
    <citation type="submission" date="2016-10" db="EMBL/GenBank/DDBJ databases">
        <authorList>
            <person name="Varghese N."/>
            <person name="Submissions S."/>
        </authorList>
    </citation>
    <scope>NUCLEOTIDE SEQUENCE [LARGE SCALE GENOMIC DNA]</scope>
    <source>
        <strain evidence="9">DSM 5918</strain>
    </source>
</reference>
<accession>A0A1I3TN19</accession>
<evidence type="ECO:0000256" key="4">
    <source>
        <dbReference type="ARBA" id="ARBA00022692"/>
    </source>
</evidence>
<evidence type="ECO:0000313" key="9">
    <source>
        <dbReference type="Proteomes" id="UP000198635"/>
    </source>
</evidence>
<sequence length="162" mass="18357">MKRWLPQPMFSLFLLLIWLLLVNSAAPGQIVLGALLAVTIPLFTIRFWPDQPCMRRPLTLIVYLAVFFWDIVVANLTVARLILGPTGNLRSAFIRLPLDLKNDFAITLLAHTISLTPGTVSAQVTEDRRSLLIHVLDLDDEALLVNRIKQRYEAPLKEIFPC</sequence>
<dbReference type="RefSeq" id="WP_092373843.1">
    <property type="nucleotide sequence ID" value="NZ_FORX01000006.1"/>
</dbReference>
<evidence type="ECO:0000256" key="1">
    <source>
        <dbReference type="ARBA" id="ARBA00004651"/>
    </source>
</evidence>
<evidence type="ECO:0000256" key="7">
    <source>
        <dbReference type="SAM" id="Phobius"/>
    </source>
</evidence>
<dbReference type="PIRSF" id="PIRSF019239">
    <property type="entry name" value="MrpE"/>
    <property type="match status" value="1"/>
</dbReference>
<evidence type="ECO:0000256" key="3">
    <source>
        <dbReference type="ARBA" id="ARBA00022475"/>
    </source>
</evidence>
<comment type="similarity">
    <text evidence="2">Belongs to the CPA3 antiporters (TC 2.A.63) subunit E family.</text>
</comment>
<keyword evidence="6 7" id="KW-0472">Membrane</keyword>
<evidence type="ECO:0000313" key="8">
    <source>
        <dbReference type="EMBL" id="SFJ72628.1"/>
    </source>
</evidence>
<dbReference type="STRING" id="52560.SAMN04488082_10645"/>
<evidence type="ECO:0000256" key="2">
    <source>
        <dbReference type="ARBA" id="ARBA00006228"/>
    </source>
</evidence>
<dbReference type="Pfam" id="PF01899">
    <property type="entry name" value="MNHE"/>
    <property type="match status" value="1"/>
</dbReference>
<gene>
    <name evidence="8" type="ORF">SAMN04488082_10645</name>
</gene>
<keyword evidence="9" id="KW-1185">Reference proteome</keyword>
<evidence type="ECO:0000256" key="6">
    <source>
        <dbReference type="ARBA" id="ARBA00023136"/>
    </source>
</evidence>
<name>A0A1I3TN19_9BACT</name>
<dbReference type="PANTHER" id="PTHR34584">
    <property type="entry name" value="NA(+)/H(+) ANTIPORTER SUBUNIT E1"/>
    <property type="match status" value="1"/>
</dbReference>
<dbReference type="GO" id="GO:0005886">
    <property type="term" value="C:plasma membrane"/>
    <property type="evidence" value="ECO:0007669"/>
    <property type="project" value="UniProtKB-SubCell"/>
</dbReference>
<feature type="transmembrane region" description="Helical" evidence="7">
    <location>
        <begin position="57"/>
        <end position="83"/>
    </location>
</feature>
<dbReference type="AlphaFoldDB" id="A0A1I3TN19"/>
<keyword evidence="5 7" id="KW-1133">Transmembrane helix</keyword>
<dbReference type="OrthoDB" id="9807187at2"/>
<evidence type="ECO:0000256" key="5">
    <source>
        <dbReference type="ARBA" id="ARBA00022989"/>
    </source>
</evidence>
<keyword evidence="4 7" id="KW-0812">Transmembrane</keyword>